<accession>A0AAJ0C7N5</accession>
<evidence type="ECO:0000313" key="2">
    <source>
        <dbReference type="EMBL" id="KAK1770179.1"/>
    </source>
</evidence>
<dbReference type="PANTHER" id="PTHR16222">
    <property type="entry name" value="ADP-RIBOSYLGLYCOHYDROLASE"/>
    <property type="match status" value="1"/>
</dbReference>
<evidence type="ECO:0000313" key="3">
    <source>
        <dbReference type="Proteomes" id="UP001244011"/>
    </source>
</evidence>
<feature type="binding site" evidence="1">
    <location>
        <position position="223"/>
    </location>
    <ligand>
        <name>Mg(2+)</name>
        <dbReference type="ChEBI" id="CHEBI:18420"/>
        <label>1</label>
    </ligand>
</feature>
<dbReference type="RefSeq" id="XP_060286392.1">
    <property type="nucleotide sequence ID" value="XM_060425937.1"/>
</dbReference>
<feature type="binding site" evidence="1">
    <location>
        <position position="473"/>
    </location>
    <ligand>
        <name>Mg(2+)</name>
        <dbReference type="ChEBI" id="CHEBI:18420"/>
        <label>1</label>
    </ligand>
</feature>
<feature type="binding site" evidence="1">
    <location>
        <position position="475"/>
    </location>
    <ligand>
        <name>Mg(2+)</name>
        <dbReference type="ChEBI" id="CHEBI:18420"/>
        <label>1</label>
    </ligand>
</feature>
<proteinExistence type="predicted"/>
<dbReference type="InterPro" id="IPR005502">
    <property type="entry name" value="Ribosyl_crysJ1"/>
</dbReference>
<gene>
    <name evidence="2" type="ORF">QBC33DRAFT_512831</name>
</gene>
<dbReference type="Gene3D" id="1.10.4080.10">
    <property type="entry name" value="ADP-ribosylation/Crystallin J1"/>
    <property type="match status" value="1"/>
</dbReference>
<dbReference type="GeneID" id="85309124"/>
<feature type="binding site" evidence="1">
    <location>
        <position position="476"/>
    </location>
    <ligand>
        <name>Mg(2+)</name>
        <dbReference type="ChEBI" id="CHEBI:18420"/>
        <label>1</label>
    </ligand>
</feature>
<dbReference type="GO" id="GO:0046872">
    <property type="term" value="F:metal ion binding"/>
    <property type="evidence" value="ECO:0007669"/>
    <property type="project" value="UniProtKB-KW"/>
</dbReference>
<dbReference type="Proteomes" id="UP001244011">
    <property type="component" value="Unassembled WGS sequence"/>
</dbReference>
<comment type="caution">
    <text evidence="2">The sequence shown here is derived from an EMBL/GenBank/DDBJ whole genome shotgun (WGS) entry which is preliminary data.</text>
</comment>
<name>A0AAJ0C7N5_9PEZI</name>
<keyword evidence="3" id="KW-1185">Reference proteome</keyword>
<comment type="cofactor">
    <cofactor evidence="1">
        <name>Mg(2+)</name>
        <dbReference type="ChEBI" id="CHEBI:18420"/>
    </cofactor>
    <text evidence="1">Binds 2 magnesium ions per subunit.</text>
</comment>
<organism evidence="2 3">
    <name type="scientific">Phialemonium atrogriseum</name>
    <dbReference type="NCBI Taxonomy" id="1093897"/>
    <lineage>
        <taxon>Eukaryota</taxon>
        <taxon>Fungi</taxon>
        <taxon>Dikarya</taxon>
        <taxon>Ascomycota</taxon>
        <taxon>Pezizomycotina</taxon>
        <taxon>Sordariomycetes</taxon>
        <taxon>Sordariomycetidae</taxon>
        <taxon>Cephalothecales</taxon>
        <taxon>Cephalothecaceae</taxon>
        <taxon>Phialemonium</taxon>
    </lineage>
</organism>
<dbReference type="InterPro" id="IPR050792">
    <property type="entry name" value="ADP-ribosylglycohydrolase"/>
</dbReference>
<protein>
    <submittedName>
        <fullName evidence="2">ADP-ribosylglycohydrolase-domain-containing protein</fullName>
    </submittedName>
</protein>
<keyword evidence="1" id="KW-0460">Magnesium</keyword>
<dbReference type="AlphaFoldDB" id="A0AAJ0C7N5"/>
<keyword evidence="1" id="KW-0479">Metal-binding</keyword>
<dbReference type="PANTHER" id="PTHR16222:SF28">
    <property type="entry name" value="ADP-RIBOSYLGLYCOHYDROLASE"/>
    <property type="match status" value="1"/>
</dbReference>
<dbReference type="EMBL" id="MU839001">
    <property type="protein sequence ID" value="KAK1770179.1"/>
    <property type="molecule type" value="Genomic_DNA"/>
</dbReference>
<evidence type="ECO:0000256" key="1">
    <source>
        <dbReference type="PIRSR" id="PIRSR605502-1"/>
    </source>
</evidence>
<dbReference type="Pfam" id="PF03747">
    <property type="entry name" value="ADP_ribosyl_GH"/>
    <property type="match status" value="1"/>
</dbReference>
<feature type="binding site" evidence="1">
    <location>
        <position position="224"/>
    </location>
    <ligand>
        <name>Mg(2+)</name>
        <dbReference type="ChEBI" id="CHEBI:18420"/>
        <label>1</label>
    </ligand>
</feature>
<dbReference type="InterPro" id="IPR036705">
    <property type="entry name" value="Ribosyl_crysJ1_sf"/>
</dbReference>
<reference evidence="2" key="1">
    <citation type="submission" date="2023-06" db="EMBL/GenBank/DDBJ databases">
        <title>Genome-scale phylogeny and comparative genomics of the fungal order Sordariales.</title>
        <authorList>
            <consortium name="Lawrence Berkeley National Laboratory"/>
            <person name="Hensen N."/>
            <person name="Bonometti L."/>
            <person name="Westerberg I."/>
            <person name="Brannstrom I.O."/>
            <person name="Guillou S."/>
            <person name="Cros-Aarteil S."/>
            <person name="Calhoun S."/>
            <person name="Haridas S."/>
            <person name="Kuo A."/>
            <person name="Mondo S."/>
            <person name="Pangilinan J."/>
            <person name="Riley R."/>
            <person name="Labutti K."/>
            <person name="Andreopoulos B."/>
            <person name="Lipzen A."/>
            <person name="Chen C."/>
            <person name="Yanf M."/>
            <person name="Daum C."/>
            <person name="Ng V."/>
            <person name="Clum A."/>
            <person name="Steindorff A."/>
            <person name="Ohm R."/>
            <person name="Martin F."/>
            <person name="Silar P."/>
            <person name="Natvig D."/>
            <person name="Lalanne C."/>
            <person name="Gautier V."/>
            <person name="Ament-Velasquez S.L."/>
            <person name="Kruys A."/>
            <person name="Hutchinson M.I."/>
            <person name="Powell A.J."/>
            <person name="Barry K."/>
            <person name="Miller A.N."/>
            <person name="Grigoriev I.V."/>
            <person name="Debuchy R."/>
            <person name="Gladieux P."/>
            <person name="Thoren M.H."/>
            <person name="Johannesson H."/>
        </authorList>
    </citation>
    <scope>NUCLEOTIDE SEQUENCE</scope>
    <source>
        <strain evidence="2">8032-3</strain>
    </source>
</reference>
<sequence length="582" mass="64141">MVLVGTSNVCPEQLRICALSMDKKREITAPPKRDSEGMGTQFASGREPVVVIDLVSLGNLVLSSTVVNASKTYTMLVRPSAGAVLGSDKFSLLFSAAWLSRPSGFATGIYNSPAHYHFETNTQRYGKLQKPKKNMASTQPALFASIPTASQWDLARATIHDRICGTLVGSALGDAIGLYTEFLSKKASEAGYPTRKFTLWPSAEATAFVRDFHRSPHETGDWTDDTDHALLILLSYLHADGQELDPLDFARRLRTWVDMGLRALDTVPLGLGRTVGTIVRKAVYLDGPEAVARDVWVRNRRDLAPNGSLMRTHPLGLMCLAKSLEETFEVAASYSVVTHVDPRCVVACAVGTALVRGLVRGEVSEEKHIDGMVDDGFQWYQKWRSVKEEGDESWKEDPALDRAELDRHAQAECLADLQLDEAAKIGYVYKTFGSGTLLLRLAMREMARDGADVGTPLEIFERLITDLIMEGGDADTNACFAGALLGAFLGYKALPPHWRDGLRHGKWLIGKAEALSKVLRVKEGAYSGAEDRDTHPDGGRGFLTKDQMDGQFMRLQARMVEKDKEYQRQQGAKSKKKILGLF</sequence>
<feature type="binding site" evidence="1">
    <location>
        <position position="225"/>
    </location>
    <ligand>
        <name>Mg(2+)</name>
        <dbReference type="ChEBI" id="CHEBI:18420"/>
        <label>1</label>
    </ligand>
</feature>
<dbReference type="SUPFAM" id="SSF101478">
    <property type="entry name" value="ADP-ribosylglycohydrolase"/>
    <property type="match status" value="1"/>
</dbReference>